<comment type="caution">
    <text evidence="1">The sequence shown here is derived from an EMBL/GenBank/DDBJ whole genome shotgun (WGS) entry which is preliminary data.</text>
</comment>
<reference evidence="1 2" key="1">
    <citation type="submission" date="2021-06" db="EMBL/GenBank/DDBJ databases">
        <authorList>
            <person name="Palmer J.M."/>
        </authorList>
    </citation>
    <scope>NUCLEOTIDE SEQUENCE [LARGE SCALE GENOMIC DNA]</scope>
    <source>
        <strain evidence="2">if_2019</strain>
        <tissue evidence="1">Muscle</tissue>
    </source>
</reference>
<proteinExistence type="predicted"/>
<dbReference type="EMBL" id="JAHRIQ010059133">
    <property type="protein sequence ID" value="MEQ2240384.1"/>
    <property type="molecule type" value="Genomic_DNA"/>
</dbReference>
<protein>
    <submittedName>
        <fullName evidence="1">Uncharacterized protein</fullName>
    </submittedName>
</protein>
<organism evidence="1 2">
    <name type="scientific">Ilyodon furcidens</name>
    <name type="common">goldbreast splitfin</name>
    <dbReference type="NCBI Taxonomy" id="33524"/>
    <lineage>
        <taxon>Eukaryota</taxon>
        <taxon>Metazoa</taxon>
        <taxon>Chordata</taxon>
        <taxon>Craniata</taxon>
        <taxon>Vertebrata</taxon>
        <taxon>Euteleostomi</taxon>
        <taxon>Actinopterygii</taxon>
        <taxon>Neopterygii</taxon>
        <taxon>Teleostei</taxon>
        <taxon>Neoteleostei</taxon>
        <taxon>Acanthomorphata</taxon>
        <taxon>Ovalentaria</taxon>
        <taxon>Atherinomorphae</taxon>
        <taxon>Cyprinodontiformes</taxon>
        <taxon>Goodeidae</taxon>
        <taxon>Ilyodon</taxon>
    </lineage>
</organism>
<keyword evidence="2" id="KW-1185">Reference proteome</keyword>
<name>A0ABV0U606_9TELE</name>
<dbReference type="Proteomes" id="UP001482620">
    <property type="component" value="Unassembled WGS sequence"/>
</dbReference>
<evidence type="ECO:0000313" key="1">
    <source>
        <dbReference type="EMBL" id="MEQ2240384.1"/>
    </source>
</evidence>
<gene>
    <name evidence="1" type="ORF">ILYODFUR_014347</name>
</gene>
<accession>A0ABV0U606</accession>
<evidence type="ECO:0000313" key="2">
    <source>
        <dbReference type="Proteomes" id="UP001482620"/>
    </source>
</evidence>
<sequence>MVTKKAKNPAAGLAAAVILTCYLVQATDSLRLRKTQRRLTHRETDFAPSAEVQEGIIVFGNVFEVPDENKKLSTSVDDETDYQADFAGWSQQVGIDEASKDKWNRLGTSLHCFGDHMKFRLLSPGASQLAVEQAHEPPIPLSMVPPRCGYRMHGNSKAFVMMAPYDGCNMIQQSGNYMLPLLWQGRPLSLLCPKHVRTTAPQWPPVTQVLPVPQVPSVPHQPYLDFYSHLFHAPAEPAKPVSQFPKFPLYPYQPYPYPPQTTAPPPATSLLKVPNPHVPHVPYFPLPYWPLFPELPPFLPYPIENYPEYPTSGPKTTSIPYTTAASPATTQALPDTPTPLYPMDYMPLVPNDIWPQMFYSQG</sequence>